<dbReference type="PROSITE" id="PS51144">
    <property type="entry name" value="ALPHA_CA_2"/>
    <property type="match status" value="1"/>
</dbReference>
<dbReference type="Proteomes" id="UP000291343">
    <property type="component" value="Unassembled WGS sequence"/>
</dbReference>
<sequence length="329" mass="37110">MSPAIHNYRSSSSVLNRISTRIILCTVLVICCATGCIANSDFGYDSDDTGPDHWAEHYQECAGKFQSPIDIEEDWVKRVSMPPLQFTGFSDLPLETKVTNNGHTVLLELDRSSEFQVSGGPLRGDYSFAQLHFHWGVNDSYGSEDTINNHSYSMELHMVFYKAKYGDVDNAIKYKDGLLVLAIFYEAGHLDNLVYSEIVDTLKKIEYPKMSVMLHKGFTLKDFLPSDVEHYFTYNGSLTTPPCLEVVTWIDFKHPTRLSHKQLGEFRKLRSNAGYLTHNARPVQPLSGRQVYYNIGGYKDSATNLHSTNTQLAALLVAFSIAIHNLFSV</sequence>
<dbReference type="GO" id="GO:0004089">
    <property type="term" value="F:carbonate dehydratase activity"/>
    <property type="evidence" value="ECO:0007669"/>
    <property type="project" value="UniProtKB-EC"/>
</dbReference>
<dbReference type="Gene3D" id="3.10.200.10">
    <property type="entry name" value="Alpha carbonic anhydrase"/>
    <property type="match status" value="1"/>
</dbReference>
<dbReference type="FunFam" id="3.10.200.10:FF:000003">
    <property type="entry name" value="Carbonic anhydrase 12"/>
    <property type="match status" value="1"/>
</dbReference>
<evidence type="ECO:0000256" key="1">
    <source>
        <dbReference type="ARBA" id="ARBA00010718"/>
    </source>
</evidence>
<dbReference type="GO" id="GO:0008270">
    <property type="term" value="F:zinc ion binding"/>
    <property type="evidence" value="ECO:0007669"/>
    <property type="project" value="InterPro"/>
</dbReference>
<evidence type="ECO:0000313" key="7">
    <source>
        <dbReference type="EMBL" id="RZF48855.1"/>
    </source>
</evidence>
<dbReference type="EC" id="4.2.1.1" evidence="2"/>
<proteinExistence type="inferred from homology"/>
<dbReference type="InterPro" id="IPR001148">
    <property type="entry name" value="CA_dom"/>
</dbReference>
<dbReference type="CDD" id="cd00326">
    <property type="entry name" value="alpha_CA"/>
    <property type="match status" value="1"/>
</dbReference>
<evidence type="ECO:0000259" key="6">
    <source>
        <dbReference type="PROSITE" id="PS51144"/>
    </source>
</evidence>
<dbReference type="STRING" id="195883.A0A482XRS7"/>
<dbReference type="Pfam" id="PF00194">
    <property type="entry name" value="Carb_anhydrase"/>
    <property type="match status" value="1"/>
</dbReference>
<dbReference type="SMR" id="A0A482XRS7"/>
<dbReference type="InterPro" id="IPR036398">
    <property type="entry name" value="CA_dom_sf"/>
</dbReference>
<gene>
    <name evidence="7" type="ORF">LSTR_LSTR003235</name>
</gene>
<protein>
    <recommendedName>
        <fullName evidence="2">carbonic anhydrase</fullName>
        <ecNumber evidence="2">4.2.1.1</ecNumber>
    </recommendedName>
</protein>
<evidence type="ECO:0000256" key="3">
    <source>
        <dbReference type="ARBA" id="ARBA00022723"/>
    </source>
</evidence>
<dbReference type="SMART" id="SM01057">
    <property type="entry name" value="Carb_anhydrase"/>
    <property type="match status" value="1"/>
</dbReference>
<keyword evidence="8" id="KW-1185">Reference proteome</keyword>
<feature type="domain" description="Alpha-carbonic anhydrase" evidence="6">
    <location>
        <begin position="40"/>
        <end position="295"/>
    </location>
</feature>
<evidence type="ECO:0000256" key="4">
    <source>
        <dbReference type="ARBA" id="ARBA00022833"/>
    </source>
</evidence>
<reference evidence="7 8" key="1">
    <citation type="journal article" date="2017" name="Gigascience">
        <title>Genome sequence of the small brown planthopper, Laodelphax striatellus.</title>
        <authorList>
            <person name="Zhu J."/>
            <person name="Jiang F."/>
            <person name="Wang X."/>
            <person name="Yang P."/>
            <person name="Bao Y."/>
            <person name="Zhao W."/>
            <person name="Wang W."/>
            <person name="Lu H."/>
            <person name="Wang Q."/>
            <person name="Cui N."/>
            <person name="Li J."/>
            <person name="Chen X."/>
            <person name="Luo L."/>
            <person name="Yu J."/>
            <person name="Kang L."/>
            <person name="Cui F."/>
        </authorList>
    </citation>
    <scope>NUCLEOTIDE SEQUENCE [LARGE SCALE GENOMIC DNA]</scope>
    <source>
        <strain evidence="7">Lst14</strain>
    </source>
</reference>
<keyword evidence="5" id="KW-0325">Glycoprotein</keyword>
<dbReference type="PANTHER" id="PTHR18952">
    <property type="entry name" value="CARBONIC ANHYDRASE"/>
    <property type="match status" value="1"/>
</dbReference>
<accession>A0A482XRS7</accession>
<organism evidence="7 8">
    <name type="scientific">Laodelphax striatellus</name>
    <name type="common">Small brown planthopper</name>
    <name type="synonym">Delphax striatella</name>
    <dbReference type="NCBI Taxonomy" id="195883"/>
    <lineage>
        <taxon>Eukaryota</taxon>
        <taxon>Metazoa</taxon>
        <taxon>Ecdysozoa</taxon>
        <taxon>Arthropoda</taxon>
        <taxon>Hexapoda</taxon>
        <taxon>Insecta</taxon>
        <taxon>Pterygota</taxon>
        <taxon>Neoptera</taxon>
        <taxon>Paraneoptera</taxon>
        <taxon>Hemiptera</taxon>
        <taxon>Auchenorrhyncha</taxon>
        <taxon>Fulgoroidea</taxon>
        <taxon>Delphacidae</taxon>
        <taxon>Criomorphinae</taxon>
        <taxon>Laodelphax</taxon>
    </lineage>
</organism>
<dbReference type="GO" id="GO:0005737">
    <property type="term" value="C:cytoplasm"/>
    <property type="evidence" value="ECO:0007669"/>
    <property type="project" value="TreeGrafter"/>
</dbReference>
<keyword evidence="3" id="KW-0479">Metal-binding</keyword>
<dbReference type="AlphaFoldDB" id="A0A482XRS7"/>
<evidence type="ECO:0000313" key="8">
    <source>
        <dbReference type="Proteomes" id="UP000291343"/>
    </source>
</evidence>
<comment type="similarity">
    <text evidence="1">Belongs to the alpha-carbonic anhydrase family.</text>
</comment>
<name>A0A482XRS7_LAOST</name>
<dbReference type="SUPFAM" id="SSF51069">
    <property type="entry name" value="Carbonic anhydrase"/>
    <property type="match status" value="1"/>
</dbReference>
<evidence type="ECO:0000256" key="2">
    <source>
        <dbReference type="ARBA" id="ARBA00012925"/>
    </source>
</evidence>
<evidence type="ECO:0000256" key="5">
    <source>
        <dbReference type="ARBA" id="ARBA00023180"/>
    </source>
</evidence>
<dbReference type="PANTHER" id="PTHR18952:SF124">
    <property type="entry name" value="CARBONIC ANHYDRASE 7"/>
    <property type="match status" value="1"/>
</dbReference>
<dbReference type="OrthoDB" id="429145at2759"/>
<comment type="caution">
    <text evidence="7">The sequence shown here is derived from an EMBL/GenBank/DDBJ whole genome shotgun (WGS) entry which is preliminary data.</text>
</comment>
<keyword evidence="4" id="KW-0862">Zinc</keyword>
<dbReference type="FunCoup" id="A0A482XRS7">
    <property type="interactions" value="8"/>
</dbReference>
<dbReference type="InterPro" id="IPR023561">
    <property type="entry name" value="Carbonic_anhydrase_a-class"/>
</dbReference>
<dbReference type="EMBL" id="QKKF02000897">
    <property type="protein sequence ID" value="RZF48855.1"/>
    <property type="molecule type" value="Genomic_DNA"/>
</dbReference>
<dbReference type="InParanoid" id="A0A482XRS7"/>